<dbReference type="CDD" id="cd07043">
    <property type="entry name" value="STAS_anti-anti-sigma_factors"/>
    <property type="match status" value="1"/>
</dbReference>
<dbReference type="InterPro" id="IPR002645">
    <property type="entry name" value="STAS_dom"/>
</dbReference>
<dbReference type="Proteomes" id="UP001165069">
    <property type="component" value="Unassembled WGS sequence"/>
</dbReference>
<evidence type="ECO:0000313" key="2">
    <source>
        <dbReference type="EMBL" id="GLH71724.1"/>
    </source>
</evidence>
<keyword evidence="3" id="KW-1185">Reference proteome</keyword>
<comment type="caution">
    <text evidence="2">The sequence shown here is derived from an EMBL/GenBank/DDBJ whole genome shotgun (WGS) entry which is preliminary data.</text>
</comment>
<evidence type="ECO:0000313" key="3">
    <source>
        <dbReference type="Proteomes" id="UP001165069"/>
    </source>
</evidence>
<dbReference type="Pfam" id="PF13466">
    <property type="entry name" value="STAS_2"/>
    <property type="match status" value="1"/>
</dbReference>
<accession>A0ABQ5QA72</accession>
<dbReference type="EMBL" id="BSDE01000001">
    <property type="protein sequence ID" value="GLH71724.1"/>
    <property type="molecule type" value="Genomic_DNA"/>
</dbReference>
<dbReference type="SUPFAM" id="SSF52091">
    <property type="entry name" value="SpoIIaa-like"/>
    <property type="match status" value="1"/>
</dbReference>
<reference evidence="2 3" key="1">
    <citation type="journal article" date="2023" name="Antonie Van Leeuwenhoek">
        <title>Mesoterricola silvestris gen. nov., sp. nov., Mesoterricola sediminis sp. nov., Geothrix oryzae sp. nov., Geothrix edaphica sp. nov., Geothrix rubra sp. nov., and Geothrix limicola sp. nov., six novel members of Acidobacteriota isolated from soils.</title>
        <authorList>
            <person name="Itoh H."/>
            <person name="Sugisawa Y."/>
            <person name="Mise K."/>
            <person name="Xu Z."/>
            <person name="Kuniyasu M."/>
            <person name="Ushijima N."/>
            <person name="Kawano K."/>
            <person name="Kobayashi E."/>
            <person name="Shiratori Y."/>
            <person name="Masuda Y."/>
            <person name="Senoo K."/>
        </authorList>
    </citation>
    <scope>NUCLEOTIDE SEQUENCE [LARGE SCALE GENOMIC DNA]</scope>
    <source>
        <strain evidence="2 3">Red804</strain>
    </source>
</reference>
<name>A0ABQ5QA72_9BACT</name>
<dbReference type="Gene3D" id="3.30.750.24">
    <property type="entry name" value="STAS domain"/>
    <property type="match status" value="1"/>
</dbReference>
<feature type="domain" description="STAS" evidence="1">
    <location>
        <begin position="2"/>
        <end position="108"/>
    </location>
</feature>
<sequence>MLTFESTQQKGKVLIKLVGALTIYTAVQARKEFSDALEVHAAPEVDLSGVDEIDTAGVQVLLWIKQEAALRGRSIPFAFHSPAVVEVLDLLNLAGTLGDPILIAPPHS</sequence>
<proteinExistence type="predicted"/>
<dbReference type="RefSeq" id="WP_285569188.1">
    <property type="nucleotide sequence ID" value="NZ_BSDE01000001.1"/>
</dbReference>
<dbReference type="PANTHER" id="PTHR35849:SF2">
    <property type="entry name" value="BLR2341 PROTEIN"/>
    <property type="match status" value="1"/>
</dbReference>
<dbReference type="InterPro" id="IPR058548">
    <property type="entry name" value="MlaB-like_STAS"/>
</dbReference>
<organism evidence="2 3">
    <name type="scientific">Geothrix limicola</name>
    <dbReference type="NCBI Taxonomy" id="2927978"/>
    <lineage>
        <taxon>Bacteria</taxon>
        <taxon>Pseudomonadati</taxon>
        <taxon>Acidobacteriota</taxon>
        <taxon>Holophagae</taxon>
        <taxon>Holophagales</taxon>
        <taxon>Holophagaceae</taxon>
        <taxon>Geothrix</taxon>
    </lineage>
</organism>
<gene>
    <name evidence="2" type="ORF">GETHLI_02260</name>
</gene>
<evidence type="ECO:0000259" key="1">
    <source>
        <dbReference type="PROSITE" id="PS50801"/>
    </source>
</evidence>
<dbReference type="PROSITE" id="PS50801">
    <property type="entry name" value="STAS"/>
    <property type="match status" value="1"/>
</dbReference>
<dbReference type="InterPro" id="IPR036513">
    <property type="entry name" value="STAS_dom_sf"/>
</dbReference>
<dbReference type="PANTHER" id="PTHR35849">
    <property type="entry name" value="BLR2341 PROTEIN"/>
    <property type="match status" value="1"/>
</dbReference>
<protein>
    <recommendedName>
        <fullName evidence="1">STAS domain-containing protein</fullName>
    </recommendedName>
</protein>
<dbReference type="InterPro" id="IPR052746">
    <property type="entry name" value="MlaB_ABC_Transporter"/>
</dbReference>